<dbReference type="Gene3D" id="3.40.1110.10">
    <property type="entry name" value="Calcium-transporting ATPase, cytoplasmic domain N"/>
    <property type="match status" value="1"/>
</dbReference>
<evidence type="ECO:0000259" key="9">
    <source>
        <dbReference type="Pfam" id="PF00122"/>
    </source>
</evidence>
<evidence type="ECO:0000256" key="1">
    <source>
        <dbReference type="ARBA" id="ARBA00004141"/>
    </source>
</evidence>
<evidence type="ECO:0000256" key="6">
    <source>
        <dbReference type="ARBA" id="ARBA00022989"/>
    </source>
</evidence>
<evidence type="ECO:0000313" key="11">
    <source>
        <dbReference type="Proteomes" id="UP000520814"/>
    </source>
</evidence>
<feature type="transmembrane region" description="Helical" evidence="8">
    <location>
        <begin position="559"/>
        <end position="583"/>
    </location>
</feature>
<comment type="similarity">
    <text evidence="2 8">Belongs to the cation transport ATPase (P-type) (TC 3.A.3) family. Type IB subfamily.</text>
</comment>
<reference evidence="10 11" key="1">
    <citation type="submission" date="2020-08" db="EMBL/GenBank/DDBJ databases">
        <title>Genomic Encyclopedia of Type Strains, Phase IV (KMG-IV): sequencing the most valuable type-strain genomes for metagenomic binning, comparative biology and taxonomic classification.</title>
        <authorList>
            <person name="Goeker M."/>
        </authorList>
    </citation>
    <scope>NUCLEOTIDE SEQUENCE [LARGE SCALE GENOMIC DNA]</scope>
    <source>
        <strain evidence="10 11">DSM 23562</strain>
    </source>
</reference>
<dbReference type="Pfam" id="PF00702">
    <property type="entry name" value="Hydrolase"/>
    <property type="match status" value="1"/>
</dbReference>
<evidence type="ECO:0000256" key="3">
    <source>
        <dbReference type="ARBA" id="ARBA00022692"/>
    </source>
</evidence>
<dbReference type="SUPFAM" id="SSF81653">
    <property type="entry name" value="Calcium ATPase, transduction domain A"/>
    <property type="match status" value="1"/>
</dbReference>
<dbReference type="EMBL" id="JACHGW010000003">
    <property type="protein sequence ID" value="MBB6051806.1"/>
    <property type="molecule type" value="Genomic_DNA"/>
</dbReference>
<keyword evidence="3 8" id="KW-0812">Transmembrane</keyword>
<dbReference type="SFLD" id="SFLDG00002">
    <property type="entry name" value="C1.7:_P-type_atpase_like"/>
    <property type="match status" value="1"/>
</dbReference>
<dbReference type="NCBIfam" id="TIGR01494">
    <property type="entry name" value="ATPase_P-type"/>
    <property type="match status" value="1"/>
</dbReference>
<keyword evidence="8" id="KW-1003">Cell membrane</keyword>
<dbReference type="PANTHER" id="PTHR48085:SF5">
    <property type="entry name" value="CADMIUM_ZINC-TRANSPORTING ATPASE HMA4-RELATED"/>
    <property type="match status" value="1"/>
</dbReference>
<comment type="caution">
    <text evidence="10">The sequence shown here is derived from an EMBL/GenBank/DDBJ whole genome shotgun (WGS) entry which is preliminary data.</text>
</comment>
<dbReference type="RefSeq" id="WP_184199553.1">
    <property type="nucleotide sequence ID" value="NZ_JACHGW010000003.1"/>
</dbReference>
<keyword evidence="11" id="KW-1185">Reference proteome</keyword>
<dbReference type="GO" id="GO:0005524">
    <property type="term" value="F:ATP binding"/>
    <property type="evidence" value="ECO:0007669"/>
    <property type="project" value="UniProtKB-UniRule"/>
</dbReference>
<keyword evidence="4 8" id="KW-0479">Metal-binding</keyword>
<protein>
    <submittedName>
        <fullName evidence="10">Heavy metal translocating P-type ATPase</fullName>
    </submittedName>
</protein>
<dbReference type="Gene3D" id="3.40.50.1000">
    <property type="entry name" value="HAD superfamily/HAD-like"/>
    <property type="match status" value="1"/>
</dbReference>
<name>A0A7W9SS32_ARMRO</name>
<evidence type="ECO:0000256" key="2">
    <source>
        <dbReference type="ARBA" id="ARBA00006024"/>
    </source>
</evidence>
<proteinExistence type="inferred from homology"/>
<evidence type="ECO:0000256" key="4">
    <source>
        <dbReference type="ARBA" id="ARBA00022723"/>
    </source>
</evidence>
<keyword evidence="6 8" id="KW-1133">Transmembrane helix</keyword>
<dbReference type="NCBIfam" id="TIGR01512">
    <property type="entry name" value="ATPase-IB2_Cd"/>
    <property type="match status" value="1"/>
</dbReference>
<comment type="subcellular location">
    <subcellularLocation>
        <location evidence="8">Cell membrane</location>
    </subcellularLocation>
    <subcellularLocation>
        <location evidence="1">Membrane</location>
        <topology evidence="1">Multi-pass membrane protein</topology>
    </subcellularLocation>
</comment>
<dbReference type="SUPFAM" id="SSF81665">
    <property type="entry name" value="Calcium ATPase, transmembrane domain M"/>
    <property type="match status" value="1"/>
</dbReference>
<dbReference type="PROSITE" id="PS00154">
    <property type="entry name" value="ATPASE_E1_E2"/>
    <property type="match status" value="1"/>
</dbReference>
<dbReference type="Pfam" id="PF00122">
    <property type="entry name" value="E1-E2_ATPase"/>
    <property type="match status" value="1"/>
</dbReference>
<dbReference type="SUPFAM" id="SSF56784">
    <property type="entry name" value="HAD-like"/>
    <property type="match status" value="1"/>
</dbReference>
<organism evidence="10 11">
    <name type="scientific">Armatimonas rosea</name>
    <dbReference type="NCBI Taxonomy" id="685828"/>
    <lineage>
        <taxon>Bacteria</taxon>
        <taxon>Bacillati</taxon>
        <taxon>Armatimonadota</taxon>
        <taxon>Armatimonadia</taxon>
        <taxon>Armatimonadales</taxon>
        <taxon>Armatimonadaceae</taxon>
        <taxon>Armatimonas</taxon>
    </lineage>
</organism>
<keyword evidence="8" id="KW-0547">Nucleotide-binding</keyword>
<dbReference type="GO" id="GO:0019829">
    <property type="term" value="F:ATPase-coupled monoatomic cation transmembrane transporter activity"/>
    <property type="evidence" value="ECO:0007669"/>
    <property type="project" value="InterPro"/>
</dbReference>
<dbReference type="InterPro" id="IPR018303">
    <property type="entry name" value="ATPase_P-typ_P_site"/>
</dbReference>
<keyword evidence="7 8" id="KW-0472">Membrane</keyword>
<dbReference type="InterPro" id="IPR001757">
    <property type="entry name" value="P_typ_ATPase"/>
</dbReference>
<sequence>MHEKTTRLQLGIALLALTGIALHLGLRFGFHAASLPTNLPLFAVLALGGTPLVWELLQKLARREFGSDLLAGISIVTSVLLGEYLAGALVVLMLSGGEALEAYATKSASSVLQALAKRMPTLAQRKVGEQLTEVPLAEVGVGDTLVVFPHALCPVDGTVLDGHGAMDESYLTGEPYQVSKAPGTTVLSGAINGESALTIRCDKPAQDSRYARIMQVMRDSEQNRPQLRRIADKLGAWYTPLAVGIALVAGLVTHDPLRFLAVMVIATPCPLLIAIPIAIIGSISLAARKGIIIKDPSVLENLSTCKVALFDKTGTLTYGKPRLTELLTVPGFDKDELLTLVASLERYSKHPLSSAILEAAEEKTLTLRDASEVRELPGDGLRAEISGRSVHVTSRKKLTTHYPDQAAALPEAVAGMECVVLVDNRYAGALRFRDEPRPEGAHFIQHLAPRHGIKRVLLVSGDRASEVSYLAEKVGITEVFASQSPEQKLELVRAETKKAPTVFMGDGINDAPALTAATVGIAFGNNSEITGEAADAVILDSSLEKVDVLMHIGQRMRRIALQSAVGGMVLSIVGMLLGAAGLLSPVTGAVAQEIIDVLAVLNALRAALPPKVLSDY</sequence>
<dbReference type="InterPro" id="IPR059000">
    <property type="entry name" value="ATPase_P-type_domA"/>
</dbReference>
<keyword evidence="5" id="KW-1278">Translocase</keyword>
<dbReference type="SFLD" id="SFLDS00003">
    <property type="entry name" value="Haloacid_Dehalogenase"/>
    <property type="match status" value="1"/>
</dbReference>
<dbReference type="InterPro" id="IPR027256">
    <property type="entry name" value="P-typ_ATPase_IB"/>
</dbReference>
<dbReference type="InterPro" id="IPR036412">
    <property type="entry name" value="HAD-like_sf"/>
</dbReference>
<feature type="transmembrane region" description="Helical" evidence="8">
    <location>
        <begin position="234"/>
        <end position="253"/>
    </location>
</feature>
<dbReference type="PRINTS" id="PR00119">
    <property type="entry name" value="CATATPASE"/>
</dbReference>
<dbReference type="PANTHER" id="PTHR48085">
    <property type="entry name" value="CADMIUM/ZINC-TRANSPORTING ATPASE HMA2-RELATED"/>
    <property type="match status" value="1"/>
</dbReference>
<feature type="transmembrane region" description="Helical" evidence="8">
    <location>
        <begin position="259"/>
        <end position="287"/>
    </location>
</feature>
<gene>
    <name evidence="10" type="ORF">HNQ39_003616</name>
</gene>
<evidence type="ECO:0000313" key="10">
    <source>
        <dbReference type="EMBL" id="MBB6051806.1"/>
    </source>
</evidence>
<dbReference type="Proteomes" id="UP000520814">
    <property type="component" value="Unassembled WGS sequence"/>
</dbReference>
<dbReference type="InterPro" id="IPR044492">
    <property type="entry name" value="P_typ_ATPase_HD_dom"/>
</dbReference>
<dbReference type="InterPro" id="IPR051014">
    <property type="entry name" value="Cation_Transport_ATPase_IB"/>
</dbReference>
<accession>A0A7W9SS32</accession>
<dbReference type="InterPro" id="IPR023214">
    <property type="entry name" value="HAD_sf"/>
</dbReference>
<feature type="transmembrane region" description="Helical" evidence="8">
    <location>
        <begin position="39"/>
        <end position="57"/>
    </location>
</feature>
<feature type="domain" description="P-type ATPase A" evidence="9">
    <location>
        <begin position="119"/>
        <end position="217"/>
    </location>
</feature>
<dbReference type="GO" id="GO:0016887">
    <property type="term" value="F:ATP hydrolysis activity"/>
    <property type="evidence" value="ECO:0007669"/>
    <property type="project" value="InterPro"/>
</dbReference>
<dbReference type="InterPro" id="IPR008250">
    <property type="entry name" value="ATPase_P-typ_transduc_dom_A_sf"/>
</dbReference>
<dbReference type="GO" id="GO:0046872">
    <property type="term" value="F:metal ion binding"/>
    <property type="evidence" value="ECO:0007669"/>
    <property type="project" value="UniProtKB-KW"/>
</dbReference>
<dbReference type="Gene3D" id="2.70.150.10">
    <property type="entry name" value="Calcium-transporting ATPase, cytoplasmic transduction domain A"/>
    <property type="match status" value="1"/>
</dbReference>
<dbReference type="SFLD" id="SFLDF00027">
    <property type="entry name" value="p-type_atpase"/>
    <property type="match status" value="1"/>
</dbReference>
<evidence type="ECO:0000256" key="5">
    <source>
        <dbReference type="ARBA" id="ARBA00022967"/>
    </source>
</evidence>
<dbReference type="AlphaFoldDB" id="A0A7W9SS32"/>
<evidence type="ECO:0000256" key="7">
    <source>
        <dbReference type="ARBA" id="ARBA00023136"/>
    </source>
</evidence>
<dbReference type="InterPro" id="IPR023299">
    <property type="entry name" value="ATPase_P-typ_cyto_dom_N"/>
</dbReference>
<evidence type="ECO:0000256" key="8">
    <source>
        <dbReference type="RuleBase" id="RU362081"/>
    </source>
</evidence>
<dbReference type="NCBIfam" id="TIGR01525">
    <property type="entry name" value="ATPase-IB_hvy"/>
    <property type="match status" value="1"/>
</dbReference>
<keyword evidence="8" id="KW-0067">ATP-binding</keyword>
<dbReference type="GO" id="GO:0015086">
    <property type="term" value="F:cadmium ion transmembrane transporter activity"/>
    <property type="evidence" value="ECO:0007669"/>
    <property type="project" value="TreeGrafter"/>
</dbReference>
<feature type="transmembrane region" description="Helical" evidence="8">
    <location>
        <begin position="69"/>
        <end position="94"/>
    </location>
</feature>
<feature type="transmembrane region" description="Helical" evidence="8">
    <location>
        <begin position="12"/>
        <end position="33"/>
    </location>
</feature>
<dbReference type="InterPro" id="IPR023298">
    <property type="entry name" value="ATPase_P-typ_TM_dom_sf"/>
</dbReference>
<dbReference type="GO" id="GO:0005886">
    <property type="term" value="C:plasma membrane"/>
    <property type="evidence" value="ECO:0007669"/>
    <property type="project" value="UniProtKB-SubCell"/>
</dbReference>